<dbReference type="Proteomes" id="UP000070328">
    <property type="component" value="Unassembled WGS sequence"/>
</dbReference>
<keyword evidence="1" id="KW-0378">Hydrolase</keyword>
<feature type="domain" description="Xaa-Pro dipeptidyl-peptidase C-terminal" evidence="2">
    <location>
        <begin position="367"/>
        <end position="584"/>
    </location>
</feature>
<sequence>MRLSNAHSSPSSWLTAVSFLGTVYPESSFAQNTTTGAEIVQGSLRIYGNDSYPIIQRRPLPLDAARARYPGFKQENLTLKAGTIRRDGALTLPCDIIFERDVPVTLRDGVTMYTDIFRPTTTNTTVPSIIAWSPYGKEISGQWLDDVEGRSGVELSSVSELQKFEGPDPAYWVCKGYSILNPDNRGAYSSEGNITYWGRQLGEDGYDFVEWAAEQAWSSGKVAFSGNSWLAVSQWFIAAEHPPHLTAIAPWEGLTDLYRDTAVRGGIPQPGFQESILTTFSGKQFVEDVPRMLLSEGLITPYWQDKIASLDKIKVPAYVVASYTNVLHTHGSFEAFRRISSQEKWLRVHNTQEWTDYYSSENVADLQKFFDHYLKGEDNGWQSTPRVRLAVLDPGAEDTLDRVVADWPIPGLQSKALYLQPNNSLGEASPTSEATLSYNSSSSTGITLNFKIPETMELSGYSKLRLWVSSPDATDMEISVSVQKLSSNGTAFPSTGSESSSSIGPTGALRVSHRELDTNRSTDLEPFMLHTSEKLLSPGEIVPVDIPLWPIVLRFHAGELLSLNIAPASITPAQADVGFGTAIVPVPSTGGTFEPGQNVLLIELGGGMDSNPAYVNEQRVETPVSRNKGMHFFHVGGKYDSFLLFPVNSSTKVTESC</sequence>
<dbReference type="InterPro" id="IPR005674">
    <property type="entry name" value="CocE/Ser_esterase"/>
</dbReference>
<dbReference type="InterPro" id="IPR000383">
    <property type="entry name" value="Xaa-Pro-like_dom"/>
</dbReference>
<gene>
    <name evidence="3" type="ORF">CSIM01_08094</name>
</gene>
<evidence type="ECO:0000313" key="3">
    <source>
        <dbReference type="EMBL" id="KXH44314.1"/>
    </source>
</evidence>
<dbReference type="AlphaFoldDB" id="A0A135T8A0"/>
<name>A0A135T8A0_9PEZI</name>
<dbReference type="InterPro" id="IPR050585">
    <property type="entry name" value="Xaa-Pro_dipeptidyl-ppase/CocE"/>
</dbReference>
<proteinExistence type="predicted"/>
<dbReference type="Gene3D" id="1.10.3020.20">
    <property type="match status" value="1"/>
</dbReference>
<dbReference type="SMART" id="SM00939">
    <property type="entry name" value="PepX_C"/>
    <property type="match status" value="1"/>
</dbReference>
<evidence type="ECO:0000259" key="2">
    <source>
        <dbReference type="SMART" id="SM00939"/>
    </source>
</evidence>
<protein>
    <recommendedName>
        <fullName evidence="2">Xaa-Pro dipeptidyl-peptidase C-terminal domain-containing protein</fullName>
    </recommendedName>
</protein>
<evidence type="ECO:0000256" key="1">
    <source>
        <dbReference type="ARBA" id="ARBA00022801"/>
    </source>
</evidence>
<dbReference type="Pfam" id="PF08530">
    <property type="entry name" value="PepX_C"/>
    <property type="match status" value="1"/>
</dbReference>
<dbReference type="Gene3D" id="3.40.50.1820">
    <property type="entry name" value="alpha/beta hydrolase"/>
    <property type="match status" value="1"/>
</dbReference>
<evidence type="ECO:0000313" key="4">
    <source>
        <dbReference type="Proteomes" id="UP000070328"/>
    </source>
</evidence>
<dbReference type="GO" id="GO:0008239">
    <property type="term" value="F:dipeptidyl-peptidase activity"/>
    <property type="evidence" value="ECO:0007669"/>
    <property type="project" value="InterPro"/>
</dbReference>
<dbReference type="PANTHER" id="PTHR43056:SF10">
    <property type="entry name" value="COCE_NOND FAMILY, PUTATIVE (AFU_ORTHOLOGUE AFUA_7G00600)-RELATED"/>
    <property type="match status" value="1"/>
</dbReference>
<organism evidence="3 4">
    <name type="scientific">Colletotrichum simmondsii</name>
    <dbReference type="NCBI Taxonomy" id="703756"/>
    <lineage>
        <taxon>Eukaryota</taxon>
        <taxon>Fungi</taxon>
        <taxon>Dikarya</taxon>
        <taxon>Ascomycota</taxon>
        <taxon>Pezizomycotina</taxon>
        <taxon>Sordariomycetes</taxon>
        <taxon>Hypocreomycetidae</taxon>
        <taxon>Glomerellales</taxon>
        <taxon>Glomerellaceae</taxon>
        <taxon>Colletotrichum</taxon>
        <taxon>Colletotrichum acutatum species complex</taxon>
    </lineage>
</organism>
<dbReference type="EMBL" id="JFBX01000252">
    <property type="protein sequence ID" value="KXH44314.1"/>
    <property type="molecule type" value="Genomic_DNA"/>
</dbReference>
<dbReference type="SUPFAM" id="SSF53474">
    <property type="entry name" value="alpha/beta-Hydrolases"/>
    <property type="match status" value="1"/>
</dbReference>
<dbReference type="Pfam" id="PF02129">
    <property type="entry name" value="Peptidase_S15"/>
    <property type="match status" value="1"/>
</dbReference>
<accession>A0A135T8A0</accession>
<dbReference type="Gene3D" id="2.60.120.260">
    <property type="entry name" value="Galactose-binding domain-like"/>
    <property type="match status" value="1"/>
</dbReference>
<keyword evidence="4" id="KW-1185">Reference proteome</keyword>
<dbReference type="InterPro" id="IPR008979">
    <property type="entry name" value="Galactose-bd-like_sf"/>
</dbReference>
<dbReference type="OrthoDB" id="2578740at2759"/>
<comment type="caution">
    <text evidence="3">The sequence shown here is derived from an EMBL/GenBank/DDBJ whole genome shotgun (WGS) entry which is preliminary data.</text>
</comment>
<dbReference type="InterPro" id="IPR029058">
    <property type="entry name" value="AB_hydrolase_fold"/>
</dbReference>
<dbReference type="SUPFAM" id="SSF49785">
    <property type="entry name" value="Galactose-binding domain-like"/>
    <property type="match status" value="1"/>
</dbReference>
<reference evidence="3 4" key="1">
    <citation type="submission" date="2014-02" db="EMBL/GenBank/DDBJ databases">
        <title>The genome sequence of Colletotrichum simmondsii CBS122122.</title>
        <authorList>
            <person name="Baroncelli R."/>
            <person name="Thon M.R."/>
        </authorList>
    </citation>
    <scope>NUCLEOTIDE SEQUENCE [LARGE SCALE GENOMIC DNA]</scope>
    <source>
        <strain evidence="3 4">CBS122122</strain>
    </source>
</reference>
<dbReference type="InterPro" id="IPR013736">
    <property type="entry name" value="Xaa-Pro_dipept_C"/>
</dbReference>
<dbReference type="PANTHER" id="PTHR43056">
    <property type="entry name" value="PEPTIDASE S9 PROLYL OLIGOPEPTIDASE"/>
    <property type="match status" value="1"/>
</dbReference>
<dbReference type="NCBIfam" id="TIGR00976">
    <property type="entry name" value="CocE_NonD"/>
    <property type="match status" value="1"/>
</dbReference>